<gene>
    <name evidence="2" type="ORF">AWB76_07787</name>
</gene>
<feature type="domain" description="Helix-turn-helix" evidence="1">
    <location>
        <begin position="16"/>
        <end position="66"/>
    </location>
</feature>
<dbReference type="STRING" id="1777137.AWB76_07787"/>
<dbReference type="Pfam" id="PF12728">
    <property type="entry name" value="HTH_17"/>
    <property type="match status" value="1"/>
</dbReference>
<dbReference type="AlphaFoldDB" id="A0A158DYS7"/>
<evidence type="ECO:0000313" key="3">
    <source>
        <dbReference type="Proteomes" id="UP000054624"/>
    </source>
</evidence>
<keyword evidence="3" id="KW-1185">Reference proteome</keyword>
<evidence type="ECO:0000259" key="1">
    <source>
        <dbReference type="Pfam" id="PF12728"/>
    </source>
</evidence>
<dbReference type="GO" id="GO:0003677">
    <property type="term" value="F:DNA binding"/>
    <property type="evidence" value="ECO:0007669"/>
    <property type="project" value="InterPro"/>
</dbReference>
<dbReference type="InterPro" id="IPR041657">
    <property type="entry name" value="HTH_17"/>
</dbReference>
<dbReference type="InterPro" id="IPR010093">
    <property type="entry name" value="SinI_DNA-bd"/>
</dbReference>
<accession>A0A158DYS7</accession>
<dbReference type="EMBL" id="FCOI02000074">
    <property type="protein sequence ID" value="SAK99801.1"/>
    <property type="molecule type" value="Genomic_DNA"/>
</dbReference>
<protein>
    <submittedName>
        <fullName evidence="2">Helix-turn-helix domain protein</fullName>
    </submittedName>
</protein>
<dbReference type="OrthoDB" id="9134643at2"/>
<name>A0A158DYS7_9BURK</name>
<sequence>MSTNAKIPPPPDADDFMSTAEAAKLLFVSRPHVVKLLKQDKLELHHKAGNTRFLTKASVLAYQAHQRAAEKVYQASTGDNE</sequence>
<reference evidence="3" key="1">
    <citation type="submission" date="2016-01" db="EMBL/GenBank/DDBJ databases">
        <authorList>
            <person name="Peeters Charlotte."/>
        </authorList>
    </citation>
    <scope>NUCLEOTIDE SEQUENCE [LARGE SCALE GENOMIC DNA]</scope>
</reference>
<proteinExistence type="predicted"/>
<dbReference type="NCBIfam" id="TIGR01764">
    <property type="entry name" value="excise"/>
    <property type="match status" value="1"/>
</dbReference>
<evidence type="ECO:0000313" key="2">
    <source>
        <dbReference type="EMBL" id="SAK99801.1"/>
    </source>
</evidence>
<dbReference type="Proteomes" id="UP000054624">
    <property type="component" value="Unassembled WGS sequence"/>
</dbReference>
<dbReference type="RefSeq" id="WP_061165263.1">
    <property type="nucleotide sequence ID" value="NZ_FCOI02000074.1"/>
</dbReference>
<organism evidence="2 3">
    <name type="scientific">Caballeronia temeraria</name>
    <dbReference type="NCBI Taxonomy" id="1777137"/>
    <lineage>
        <taxon>Bacteria</taxon>
        <taxon>Pseudomonadati</taxon>
        <taxon>Pseudomonadota</taxon>
        <taxon>Betaproteobacteria</taxon>
        <taxon>Burkholderiales</taxon>
        <taxon>Burkholderiaceae</taxon>
        <taxon>Caballeronia</taxon>
    </lineage>
</organism>